<protein>
    <submittedName>
        <fullName evidence="1">Uncharacterized protein</fullName>
    </submittedName>
</protein>
<dbReference type="AlphaFoldDB" id="A0AAV4MJT5"/>
<dbReference type="Proteomes" id="UP001054837">
    <property type="component" value="Unassembled WGS sequence"/>
</dbReference>
<evidence type="ECO:0000313" key="2">
    <source>
        <dbReference type="Proteomes" id="UP001054837"/>
    </source>
</evidence>
<accession>A0AAV4MJT5</accession>
<dbReference type="EMBL" id="BPLQ01000489">
    <property type="protein sequence ID" value="GIX71862.1"/>
    <property type="molecule type" value="Genomic_DNA"/>
</dbReference>
<keyword evidence="2" id="KW-1185">Reference proteome</keyword>
<reference evidence="1 2" key="1">
    <citation type="submission" date="2021-06" db="EMBL/GenBank/DDBJ databases">
        <title>Caerostris darwini draft genome.</title>
        <authorList>
            <person name="Kono N."/>
            <person name="Arakawa K."/>
        </authorList>
    </citation>
    <scope>NUCLEOTIDE SEQUENCE [LARGE SCALE GENOMIC DNA]</scope>
</reference>
<proteinExistence type="predicted"/>
<gene>
    <name evidence="1" type="ORF">CDAR_438951</name>
</gene>
<evidence type="ECO:0000313" key="1">
    <source>
        <dbReference type="EMBL" id="GIX71862.1"/>
    </source>
</evidence>
<comment type="caution">
    <text evidence="1">The sequence shown here is derived from an EMBL/GenBank/DDBJ whole genome shotgun (WGS) entry which is preliminary data.</text>
</comment>
<name>A0AAV4MJT5_9ARAC</name>
<organism evidence="1 2">
    <name type="scientific">Caerostris darwini</name>
    <dbReference type="NCBI Taxonomy" id="1538125"/>
    <lineage>
        <taxon>Eukaryota</taxon>
        <taxon>Metazoa</taxon>
        <taxon>Ecdysozoa</taxon>
        <taxon>Arthropoda</taxon>
        <taxon>Chelicerata</taxon>
        <taxon>Arachnida</taxon>
        <taxon>Araneae</taxon>
        <taxon>Araneomorphae</taxon>
        <taxon>Entelegynae</taxon>
        <taxon>Araneoidea</taxon>
        <taxon>Araneidae</taxon>
        <taxon>Caerostris</taxon>
    </lineage>
</organism>
<sequence>MNYKIIPPPYKTISFLSCPLLAAEILQASISGNLPDRLTRTILLRHIYMYIGRYSELFRWKGKMKSIVNIHQLCCNTLQPKFFCPVATGRALRLLGMHRND</sequence>